<dbReference type="GO" id="GO:0003677">
    <property type="term" value="F:DNA binding"/>
    <property type="evidence" value="ECO:0007669"/>
    <property type="project" value="InterPro"/>
</dbReference>
<proteinExistence type="predicted"/>
<dbReference type="SUPFAM" id="SSF56349">
    <property type="entry name" value="DNA breaking-rejoining enzymes"/>
    <property type="match status" value="1"/>
</dbReference>
<dbReference type="GO" id="GO:0004519">
    <property type="term" value="F:endonuclease activity"/>
    <property type="evidence" value="ECO:0007669"/>
    <property type="project" value="InterPro"/>
</dbReference>
<organism evidence="2 3">
    <name type="scientific">Bacillus toyonensis</name>
    <dbReference type="NCBI Taxonomy" id="155322"/>
    <lineage>
        <taxon>Bacteria</taxon>
        <taxon>Bacillati</taxon>
        <taxon>Bacillota</taxon>
        <taxon>Bacilli</taxon>
        <taxon>Bacillales</taxon>
        <taxon>Bacillaceae</taxon>
        <taxon>Bacillus</taxon>
        <taxon>Bacillus cereus group</taxon>
    </lineage>
</organism>
<evidence type="ECO:0000313" key="3">
    <source>
        <dbReference type="Proteomes" id="UP000225320"/>
    </source>
</evidence>
<gene>
    <name evidence="2" type="ORF">CON73_17665</name>
</gene>
<dbReference type="GO" id="GO:0008270">
    <property type="term" value="F:zinc ion binding"/>
    <property type="evidence" value="ECO:0007669"/>
    <property type="project" value="InterPro"/>
</dbReference>
<dbReference type="Proteomes" id="UP000225320">
    <property type="component" value="Unassembled WGS sequence"/>
</dbReference>
<dbReference type="InterPro" id="IPR002711">
    <property type="entry name" value="HNH"/>
</dbReference>
<accession>A0A2B5DEM7</accession>
<comment type="caution">
    <text evidence="2">The sequence shown here is derived from an EMBL/GenBank/DDBJ whole genome shotgun (WGS) entry which is preliminary data.</text>
</comment>
<evidence type="ECO:0000313" key="2">
    <source>
        <dbReference type="EMBL" id="PGG89721.1"/>
    </source>
</evidence>
<dbReference type="CDD" id="cd00085">
    <property type="entry name" value="HNHc"/>
    <property type="match status" value="1"/>
</dbReference>
<reference evidence="2 3" key="1">
    <citation type="submission" date="2017-09" db="EMBL/GenBank/DDBJ databases">
        <title>Large-scale bioinformatics analysis of Bacillus genomes uncovers conserved roles of natural products in bacterial physiology.</title>
        <authorList>
            <consortium name="Agbiome Team Llc"/>
            <person name="Bleich R.M."/>
            <person name="Grubbs K.J."/>
            <person name="Santa Maria K.C."/>
            <person name="Allen S.E."/>
            <person name="Farag S."/>
            <person name="Shank E.A."/>
            <person name="Bowers A."/>
        </authorList>
    </citation>
    <scope>NUCLEOTIDE SEQUENCE [LARGE SCALE GENOMIC DNA]</scope>
    <source>
        <strain evidence="2 3">AFS094862</strain>
    </source>
</reference>
<dbReference type="EMBL" id="NVOI01000066">
    <property type="protein sequence ID" value="PGG89721.1"/>
    <property type="molecule type" value="Genomic_DNA"/>
</dbReference>
<feature type="domain" description="HNH nuclease" evidence="1">
    <location>
        <begin position="234"/>
        <end position="297"/>
    </location>
</feature>
<evidence type="ECO:0000259" key="1">
    <source>
        <dbReference type="SMART" id="SM00507"/>
    </source>
</evidence>
<name>A0A2B5DEM7_9BACI</name>
<dbReference type="InterPro" id="IPR003615">
    <property type="entry name" value="HNH_nuc"/>
</dbReference>
<dbReference type="Pfam" id="PF01844">
    <property type="entry name" value="HNH"/>
    <property type="match status" value="1"/>
</dbReference>
<dbReference type="InterPro" id="IPR011010">
    <property type="entry name" value="DNA_brk_join_enz"/>
</dbReference>
<dbReference type="InterPro" id="IPR055008">
    <property type="entry name" value="MrpR_C_cat"/>
</dbReference>
<dbReference type="SMART" id="SM00507">
    <property type="entry name" value="HNHc"/>
    <property type="match status" value="1"/>
</dbReference>
<dbReference type="AlphaFoldDB" id="A0A2B5DEM7"/>
<dbReference type="Pfam" id="PF22823">
    <property type="entry name" value="MrpR_C_cat"/>
    <property type="match status" value="1"/>
</dbReference>
<protein>
    <recommendedName>
        <fullName evidence="1">HNH nuclease domain-containing protein</fullName>
    </recommendedName>
</protein>
<sequence>MRIVTRAENPQDGVILALIFDGVSYKNEFEELANLKIDDIDYNNGRITLPNRVISISEETKTILISAIESTEYISIKGNKRKYVLPASEYVLKSPREKKQIPVSIISQRIVRVSKHFDLDFLNATTISDSGQLYYASELLKVGTNIEDVIPSIIKRFNINENASARNKLRSMIDVNLADLQKNTTSYDKNYNSNIEIEIIERDIDAEQAEEDEYYKDGATQYFHGKRYERNSTNRRRAIEIHGLSCKVCDFNFEEVYGKYGKDFIEVHHIKPLSTLNKEMKINPTKDLVPVCANCHRIIHRNKNQILSIEQVKQIIRDTTKKHSNL</sequence>